<protein>
    <submittedName>
        <fullName evidence="3">Transglutaminase domain-containing protein</fullName>
    </submittedName>
</protein>
<evidence type="ECO:0000313" key="4">
    <source>
        <dbReference type="Proteomes" id="UP000256708"/>
    </source>
</evidence>
<dbReference type="RefSeq" id="WP_115567454.1">
    <property type="nucleotide sequence ID" value="NZ_QRGR01000026.1"/>
</dbReference>
<dbReference type="InterPro" id="IPR038765">
    <property type="entry name" value="Papain-like_cys_pep_sf"/>
</dbReference>
<dbReference type="AlphaFoldDB" id="A0A3D8L770"/>
<feature type="domain" description="Transglutaminase-like" evidence="2">
    <location>
        <begin position="149"/>
        <end position="255"/>
    </location>
</feature>
<feature type="signal peptide" evidence="1">
    <location>
        <begin position="1"/>
        <end position="20"/>
    </location>
</feature>
<dbReference type="Pfam" id="PF01841">
    <property type="entry name" value="Transglut_core"/>
    <property type="match status" value="1"/>
</dbReference>
<feature type="chain" id="PRO_5017552838" evidence="1">
    <location>
        <begin position="21"/>
        <end position="383"/>
    </location>
</feature>
<reference evidence="4" key="1">
    <citation type="submission" date="2018-08" db="EMBL/GenBank/DDBJ databases">
        <authorList>
            <person name="Liu Z.-W."/>
            <person name="Du Z.-J."/>
        </authorList>
    </citation>
    <scope>NUCLEOTIDE SEQUENCE [LARGE SCALE GENOMIC DNA]</scope>
    <source>
        <strain evidence="4">H4X</strain>
    </source>
</reference>
<evidence type="ECO:0000313" key="3">
    <source>
        <dbReference type="EMBL" id="RDV13255.1"/>
    </source>
</evidence>
<dbReference type="SUPFAM" id="SSF54001">
    <property type="entry name" value="Cysteine proteinases"/>
    <property type="match status" value="1"/>
</dbReference>
<evidence type="ECO:0000256" key="1">
    <source>
        <dbReference type="SAM" id="SignalP"/>
    </source>
</evidence>
<gene>
    <name evidence="3" type="ORF">DXT99_20475</name>
</gene>
<dbReference type="Gene3D" id="3.10.620.30">
    <property type="match status" value="1"/>
</dbReference>
<keyword evidence="1" id="KW-0732">Signal</keyword>
<proteinExistence type="predicted"/>
<organism evidence="3 4">
    <name type="scientific">Pontibacter diazotrophicus</name>
    <dbReference type="NCBI Taxonomy" id="1400979"/>
    <lineage>
        <taxon>Bacteria</taxon>
        <taxon>Pseudomonadati</taxon>
        <taxon>Bacteroidota</taxon>
        <taxon>Cytophagia</taxon>
        <taxon>Cytophagales</taxon>
        <taxon>Hymenobacteraceae</taxon>
        <taxon>Pontibacter</taxon>
    </lineage>
</organism>
<keyword evidence="4" id="KW-1185">Reference proteome</keyword>
<dbReference type="InterPro" id="IPR002931">
    <property type="entry name" value="Transglutaminase-like"/>
</dbReference>
<comment type="caution">
    <text evidence="3">The sequence shown here is derived from an EMBL/GenBank/DDBJ whole genome shotgun (WGS) entry which is preliminary data.</text>
</comment>
<evidence type="ECO:0000259" key="2">
    <source>
        <dbReference type="Pfam" id="PF01841"/>
    </source>
</evidence>
<dbReference type="OrthoDB" id="5166556at2"/>
<name>A0A3D8L770_9BACT</name>
<dbReference type="EMBL" id="QRGR01000026">
    <property type="protein sequence ID" value="RDV13255.1"/>
    <property type="molecule type" value="Genomic_DNA"/>
</dbReference>
<accession>A0A3D8L770</accession>
<dbReference type="Proteomes" id="UP000256708">
    <property type="component" value="Unassembled WGS sequence"/>
</dbReference>
<sequence>MKKSFNFLFMLLFLVMPAFAQKMYNGLPVIQATTKVADYKIGKELVKVNWNIMPELVPDILQVPVHGQQEKVIFYTNLDSIAFDVKPGDKYLFYVALNGKDYALTELQGFGFQALPFDEVQAHSDYEFAYEQNINNVFLNALRGKYQLDEVVKGAANDTEKALRMVNWVHKQWKHNGSNEPSRPDALTILKEVKEGKQFRCVEYGVVATSCLNSIGLPARVMGLKTKDVETTTSGAKHVLLEVFLPDLQKWVMLDGQFDVMPVLHNVPLNAVEFQQAIANNYDELEIRSLSGASKTQYVNWVYPYLYYFDVRFDNREGMNIERETIKGKSSLMLVPAGAKNPKVFQVKYPMKRFLYTNSPADLYQSPEINTLQMTERLSANTF</sequence>